<keyword evidence="2" id="KW-1133">Transmembrane helix</keyword>
<evidence type="ECO:0000313" key="3">
    <source>
        <dbReference type="EMBL" id="MED6131398.1"/>
    </source>
</evidence>
<protein>
    <submittedName>
        <fullName evidence="3">Uncharacterized protein</fullName>
    </submittedName>
</protein>
<dbReference type="EMBL" id="JASCZI010060437">
    <property type="protein sequence ID" value="MED6131398.1"/>
    <property type="molecule type" value="Genomic_DNA"/>
</dbReference>
<organism evidence="3 4">
    <name type="scientific">Stylosanthes scabra</name>
    <dbReference type="NCBI Taxonomy" id="79078"/>
    <lineage>
        <taxon>Eukaryota</taxon>
        <taxon>Viridiplantae</taxon>
        <taxon>Streptophyta</taxon>
        <taxon>Embryophyta</taxon>
        <taxon>Tracheophyta</taxon>
        <taxon>Spermatophyta</taxon>
        <taxon>Magnoliopsida</taxon>
        <taxon>eudicotyledons</taxon>
        <taxon>Gunneridae</taxon>
        <taxon>Pentapetalae</taxon>
        <taxon>rosids</taxon>
        <taxon>fabids</taxon>
        <taxon>Fabales</taxon>
        <taxon>Fabaceae</taxon>
        <taxon>Papilionoideae</taxon>
        <taxon>50 kb inversion clade</taxon>
        <taxon>dalbergioids sensu lato</taxon>
        <taxon>Dalbergieae</taxon>
        <taxon>Pterocarpus clade</taxon>
        <taxon>Stylosanthes</taxon>
    </lineage>
</organism>
<dbReference type="Pfam" id="PF03140">
    <property type="entry name" value="DUF247"/>
    <property type="match status" value="1"/>
</dbReference>
<comment type="caution">
    <text evidence="3">The sequence shown here is derived from an EMBL/GenBank/DDBJ whole genome shotgun (WGS) entry which is preliminary data.</text>
</comment>
<dbReference type="PANTHER" id="PTHR31549:SF23">
    <property type="entry name" value="OS03G0591600 PROTEIN"/>
    <property type="match status" value="1"/>
</dbReference>
<feature type="region of interest" description="Disordered" evidence="1">
    <location>
        <begin position="260"/>
        <end position="283"/>
    </location>
</feature>
<evidence type="ECO:0000256" key="2">
    <source>
        <dbReference type="SAM" id="Phobius"/>
    </source>
</evidence>
<accession>A0ABU6S5L9</accession>
<gene>
    <name evidence="3" type="ORF">PIB30_009620</name>
</gene>
<name>A0ABU6S5L9_9FABA</name>
<feature type="transmembrane region" description="Helical" evidence="2">
    <location>
        <begin position="525"/>
        <end position="548"/>
    </location>
</feature>
<sequence>MSNNNNYNSSTFDEQRWVINIRKTLEEELDEDQEFEVHIFNVPKLLMASDPDSYVPQQVAIGPYHYWRPELYEMQRYKVAAAQRFQKSLQSQQQCLKFEEHVQKLLKFERKIRRYYHKYLDFSGETLVWMMAVDASFLLEFLQIYAIQEGTKIPGVSSSMSHLVDYAGKKSAHNAILRDIVMLENQIPFFVLRKMLEFKFSSLEAADDMLSLILTGLFNELSPFKTMEQYPNNEVSKSVHILDYLYDMIVPRQYQEIVEEENYNQDGEKKGNDDENLEEEEEKGNVKKFLSDVWNILSKMNKGPVRLVKRVLVSKPLKLVVKLPWQVISNTPVLKLMKEPLERMVFARGKGGEDDEKKEKGSSSGSKIEEDKPPLVEEITIPSVSELVNSGVRISPVNGCISSISFDAKTCTLYLPVIALDVNTEVFLRNLVAYEASSSSGKLVVSRYTEFMNGIIDTEEDAKILRERGIVLNHLKSDLEVANMWNGMNKSLRLSKVPKLDMVIEDVNKFYSGTTKVKVQKFMKVYVFGSWQLLTFLAAIFMLFLMGLQAFCSVYTCSRFFQSLQQSSSDNSTSGGA</sequence>
<keyword evidence="4" id="KW-1185">Reference proteome</keyword>
<evidence type="ECO:0000256" key="1">
    <source>
        <dbReference type="SAM" id="MobiDB-lite"/>
    </source>
</evidence>
<keyword evidence="2" id="KW-0472">Membrane</keyword>
<feature type="compositionally biased region" description="Basic and acidic residues" evidence="1">
    <location>
        <begin position="350"/>
        <end position="371"/>
    </location>
</feature>
<dbReference type="PANTHER" id="PTHR31549">
    <property type="entry name" value="PROTEIN, PUTATIVE (DUF247)-RELATED-RELATED"/>
    <property type="match status" value="1"/>
</dbReference>
<evidence type="ECO:0000313" key="4">
    <source>
        <dbReference type="Proteomes" id="UP001341840"/>
    </source>
</evidence>
<dbReference type="Proteomes" id="UP001341840">
    <property type="component" value="Unassembled WGS sequence"/>
</dbReference>
<feature type="region of interest" description="Disordered" evidence="1">
    <location>
        <begin position="347"/>
        <end position="371"/>
    </location>
</feature>
<dbReference type="InterPro" id="IPR004158">
    <property type="entry name" value="DUF247_pln"/>
</dbReference>
<proteinExistence type="predicted"/>
<reference evidence="3 4" key="1">
    <citation type="journal article" date="2023" name="Plants (Basel)">
        <title>Bridging the Gap: Combining Genomics and Transcriptomics Approaches to Understand Stylosanthes scabra, an Orphan Legume from the Brazilian Caatinga.</title>
        <authorList>
            <person name="Ferreira-Neto J.R.C."/>
            <person name="da Silva M.D."/>
            <person name="Binneck E."/>
            <person name="de Melo N.F."/>
            <person name="da Silva R.H."/>
            <person name="de Melo A.L.T.M."/>
            <person name="Pandolfi V."/>
            <person name="Bustamante F.O."/>
            <person name="Brasileiro-Vidal A.C."/>
            <person name="Benko-Iseppon A.M."/>
        </authorList>
    </citation>
    <scope>NUCLEOTIDE SEQUENCE [LARGE SCALE GENOMIC DNA]</scope>
    <source>
        <tissue evidence="3">Leaves</tissue>
    </source>
</reference>
<keyword evidence="2" id="KW-0812">Transmembrane</keyword>